<dbReference type="CDD" id="cd12116">
    <property type="entry name" value="A_NRPS_Ta1_like"/>
    <property type="match status" value="1"/>
</dbReference>
<dbReference type="Gene3D" id="1.10.1200.10">
    <property type="entry name" value="ACP-like"/>
    <property type="match status" value="1"/>
</dbReference>
<feature type="domain" description="Carrier" evidence="4">
    <location>
        <begin position="972"/>
        <end position="1047"/>
    </location>
</feature>
<dbReference type="InterPro" id="IPR029058">
    <property type="entry name" value="AB_hydrolase_fold"/>
</dbReference>
<evidence type="ECO:0000259" key="4">
    <source>
        <dbReference type="PROSITE" id="PS50075"/>
    </source>
</evidence>
<dbReference type="Gene3D" id="3.40.50.1820">
    <property type="entry name" value="alpha/beta hydrolase"/>
    <property type="match status" value="1"/>
</dbReference>
<proteinExistence type="predicted"/>
<reference evidence="5" key="1">
    <citation type="submission" date="2023-06" db="EMBL/GenBank/DDBJ databases">
        <title>Robiginitalea aurantiacus sp. nov. and Algoriphagus sediminis sp. nov., isolated from coastal sediment.</title>
        <authorList>
            <person name="Zhou Z.Y."/>
            <person name="An J."/>
            <person name="Jia Y.W."/>
            <person name="Du Z.J."/>
        </authorList>
    </citation>
    <scope>NUCLEOTIDE SEQUENCE</scope>
    <source>
        <strain evidence="5">M39</strain>
    </source>
</reference>
<dbReference type="SUPFAM" id="SSF56801">
    <property type="entry name" value="Acetyl-CoA synthetase-like"/>
    <property type="match status" value="1"/>
</dbReference>
<dbReference type="Gene3D" id="3.30.559.10">
    <property type="entry name" value="Chloramphenicol acetyltransferase-like domain"/>
    <property type="match status" value="1"/>
</dbReference>
<dbReference type="InterPro" id="IPR000873">
    <property type="entry name" value="AMP-dep_synth/lig_dom"/>
</dbReference>
<name>A0ABT7WBL3_9FLAO</name>
<dbReference type="PROSITE" id="PS00455">
    <property type="entry name" value="AMP_BINDING"/>
    <property type="match status" value="1"/>
</dbReference>
<dbReference type="Pfam" id="PF00550">
    <property type="entry name" value="PP-binding"/>
    <property type="match status" value="1"/>
</dbReference>
<dbReference type="PANTHER" id="PTHR45527">
    <property type="entry name" value="NONRIBOSOMAL PEPTIDE SYNTHETASE"/>
    <property type="match status" value="1"/>
</dbReference>
<dbReference type="InterPro" id="IPR036736">
    <property type="entry name" value="ACP-like_sf"/>
</dbReference>
<dbReference type="SUPFAM" id="SSF47336">
    <property type="entry name" value="ACP-like"/>
    <property type="match status" value="1"/>
</dbReference>
<dbReference type="InterPro" id="IPR010071">
    <property type="entry name" value="AA_adenyl_dom"/>
</dbReference>
<keyword evidence="3" id="KW-0472">Membrane</keyword>
<dbReference type="InterPro" id="IPR020845">
    <property type="entry name" value="AMP-binding_CS"/>
</dbReference>
<dbReference type="Proteomes" id="UP001174839">
    <property type="component" value="Unassembled WGS sequence"/>
</dbReference>
<dbReference type="InterPro" id="IPR023213">
    <property type="entry name" value="CAT-like_dom_sf"/>
</dbReference>
<evidence type="ECO:0000256" key="2">
    <source>
        <dbReference type="ARBA" id="ARBA00022553"/>
    </source>
</evidence>
<dbReference type="InterPro" id="IPR001242">
    <property type="entry name" value="Condensation_dom"/>
</dbReference>
<dbReference type="Gene3D" id="2.30.38.10">
    <property type="entry name" value="Luciferase, Domain 3"/>
    <property type="match status" value="1"/>
</dbReference>
<evidence type="ECO:0000313" key="5">
    <source>
        <dbReference type="EMBL" id="MDM9630301.1"/>
    </source>
</evidence>
<dbReference type="SUPFAM" id="SSF53474">
    <property type="entry name" value="alpha/beta-Hydrolases"/>
    <property type="match status" value="1"/>
</dbReference>
<keyword evidence="1" id="KW-0596">Phosphopantetheine</keyword>
<keyword evidence="6" id="KW-1185">Reference proteome</keyword>
<keyword evidence="3" id="KW-0812">Transmembrane</keyword>
<keyword evidence="2" id="KW-0597">Phosphoprotein</keyword>
<dbReference type="InterPro" id="IPR009081">
    <property type="entry name" value="PP-bd_ACP"/>
</dbReference>
<dbReference type="Pfam" id="PF00975">
    <property type="entry name" value="Thioesterase"/>
    <property type="match status" value="1"/>
</dbReference>
<dbReference type="NCBIfam" id="TIGR01733">
    <property type="entry name" value="AA-adenyl-dom"/>
    <property type="match status" value="1"/>
</dbReference>
<dbReference type="Pfam" id="PF00501">
    <property type="entry name" value="AMP-binding"/>
    <property type="match status" value="1"/>
</dbReference>
<dbReference type="Gene3D" id="3.30.300.30">
    <property type="match status" value="1"/>
</dbReference>
<evidence type="ECO:0000313" key="6">
    <source>
        <dbReference type="Proteomes" id="UP001174839"/>
    </source>
</evidence>
<comment type="caution">
    <text evidence="5">The sequence shown here is derived from an EMBL/GenBank/DDBJ whole genome shotgun (WGS) entry which is preliminary data.</text>
</comment>
<feature type="transmembrane region" description="Helical" evidence="3">
    <location>
        <begin position="1179"/>
        <end position="1197"/>
    </location>
</feature>
<dbReference type="EMBL" id="JAUDUY010000001">
    <property type="protein sequence ID" value="MDM9630301.1"/>
    <property type="molecule type" value="Genomic_DNA"/>
</dbReference>
<dbReference type="Gene3D" id="3.40.50.980">
    <property type="match status" value="2"/>
</dbReference>
<gene>
    <name evidence="5" type="ORF">QU605_02385</name>
</gene>
<accession>A0ABT7WBL3</accession>
<dbReference type="InterPro" id="IPR001031">
    <property type="entry name" value="Thioesterase"/>
</dbReference>
<dbReference type="SMART" id="SM00823">
    <property type="entry name" value="PKS_PP"/>
    <property type="match status" value="1"/>
</dbReference>
<dbReference type="PANTHER" id="PTHR45527:SF1">
    <property type="entry name" value="FATTY ACID SYNTHASE"/>
    <property type="match status" value="1"/>
</dbReference>
<protein>
    <submittedName>
        <fullName evidence="5">Amino acid adenylation domain-containing protein</fullName>
    </submittedName>
</protein>
<dbReference type="SUPFAM" id="SSF52777">
    <property type="entry name" value="CoA-dependent acyltransferases"/>
    <property type="match status" value="2"/>
</dbReference>
<dbReference type="CDD" id="cd19531">
    <property type="entry name" value="LCL_NRPS-like"/>
    <property type="match status" value="1"/>
</dbReference>
<keyword evidence="3" id="KW-1133">Transmembrane helix</keyword>
<evidence type="ECO:0000256" key="1">
    <source>
        <dbReference type="ARBA" id="ARBA00022450"/>
    </source>
</evidence>
<dbReference type="Pfam" id="PF00668">
    <property type="entry name" value="Condensation"/>
    <property type="match status" value="1"/>
</dbReference>
<organism evidence="5 6">
    <name type="scientific">Robiginitalea aurantiaca</name>
    <dbReference type="NCBI Taxonomy" id="3056915"/>
    <lineage>
        <taxon>Bacteria</taxon>
        <taxon>Pseudomonadati</taxon>
        <taxon>Bacteroidota</taxon>
        <taxon>Flavobacteriia</taxon>
        <taxon>Flavobacteriales</taxon>
        <taxon>Flavobacteriaceae</taxon>
        <taxon>Robiginitalea</taxon>
    </lineage>
</organism>
<dbReference type="RefSeq" id="WP_289723660.1">
    <property type="nucleotide sequence ID" value="NZ_JAUDUY010000001.1"/>
</dbReference>
<sequence length="1325" mass="147866">MQDVITFNPFTGPVIEKVIPIVQAQSEIWTACMFGGKDANRAYNESISLVLKGDLNREVLEDAIDRLILRHDALRATFSADGRFMTVFEELPADFAFQDLSDLNTGDQETAVKEYLSKDANNVFDLIKGPLLKIGLLKLSGQEHHLVITAHHIICDGWSMGIILEELGKIYSASLSGESPVFPQHDTFGSYADAELAFISSPEFIKTEKFWLNQYKESVPEVSLPTDFPRPQVRTFKSHRLDFEVESDLIADLKKVGIKSGASLVVTLMAAFEVFLNRITGQQDLVLGLPAAGQSLTGMTQLVGHCVNLLPLRTRIYPDTPFTEYLQNRKSAIFDAYEHQQFSFGQLLQKLPISRDPSRVPLVPVTFNIDMGMDSAVAFDGLDFELKSNPRAFETFELFLNATGREDAFILEWSYNSSLFKPTTIAQMMTSFKEVLQGIVADPGRAIGDLIKVDTSAYEVLNNTGADYPQLPLHELLAAQALKTPQNQALKFGNDALSYVKLEKSANQLANYLASQGVGTGDYVAVLLPRSIELVQTLIAIMKCGAAYLPLDPDYPARRLEFMLEDSGAANLITSRKVASSIESEARSLLIEDILPDLPKYPDTPPPVKVDNKELAYILYTSGSTGKPKGVPVTHGNLVNFLHSMQREPGIEETDRLLSITTISFDIAGLELFMPLLKGATVVLTSEENSRDSRLLMDVMKEEEITVMQATPTTWQMLLDAGWQKPLPIKALCGGEALPMSLAKSILERVEELWNMYGPTETTIWSAVKQVLKSDDLITVGRPIANTQLYIVNEYTQLVEPGKIGELCIAGDGVATGYWKRPVLTAEKFIANPFSPEVGNVLYRTGDLAKLLPSGEVQCLGRIDQQVKIRGHRIELGEIEQALDALEGVQSSVVIFNEGRLVANLIPTGLGSPDSDQVKGYKDILSQQLPAHMVPQQFIFVEAFPTTLNGKIDRKALQSLYGKKLEKAAFENPETISEKIIAAIWQEHLKIDPIDVNGDFFELGGHSLIAVRVMTQLEKETGNRLPLVALLENPSVKKLAAYMDSAFVTWDSLVPLKPKGTKVPLYIVHGAHHNVFIFNDLAKLLDVEQPVYALQPKGLDGVSEPFDTIEEMAAHYISEIQAAHPEGPYALAGFSMGGIVAYEMSRQLRAQGKQVKNLSMFDAYVFPMYYFRNPLMKKIVSLLYLIGKIFFMILNMFSSKKNFKRRIQLTYQSVSGVFLRLKVGREKQHEMQHNRSYKMDSMHNLATHRYTIEPQDIVLDIFRSSEEINFVHDSNFLGWKKIARKGIRKHMVPGNHIDMFAPPNVDAFAKQLQYVLDNYNSDRIE</sequence>
<dbReference type="InterPro" id="IPR020806">
    <property type="entry name" value="PKS_PP-bd"/>
</dbReference>
<dbReference type="Gene3D" id="3.30.559.30">
    <property type="entry name" value="Nonribosomal peptide synthetase, condensation domain"/>
    <property type="match status" value="1"/>
</dbReference>
<dbReference type="PROSITE" id="PS50075">
    <property type="entry name" value="CARRIER"/>
    <property type="match status" value="1"/>
</dbReference>
<evidence type="ECO:0000256" key="3">
    <source>
        <dbReference type="SAM" id="Phobius"/>
    </source>
</evidence>
<dbReference type="InterPro" id="IPR045851">
    <property type="entry name" value="AMP-bd_C_sf"/>
</dbReference>